<organism evidence="3 4">
    <name type="scientific">Rubrimonas cliftonensis</name>
    <dbReference type="NCBI Taxonomy" id="89524"/>
    <lineage>
        <taxon>Bacteria</taxon>
        <taxon>Pseudomonadati</taxon>
        <taxon>Pseudomonadota</taxon>
        <taxon>Alphaproteobacteria</taxon>
        <taxon>Rhodobacterales</taxon>
        <taxon>Paracoccaceae</taxon>
        <taxon>Rubrimonas</taxon>
    </lineage>
</organism>
<dbReference type="PANTHER" id="PTHR21666:SF270">
    <property type="entry name" value="MUREIN HYDROLASE ACTIVATOR ENVC"/>
    <property type="match status" value="1"/>
</dbReference>
<dbReference type="Pfam" id="PF01476">
    <property type="entry name" value="LysM"/>
    <property type="match status" value="1"/>
</dbReference>
<name>A0A1H3VMI3_9RHOB</name>
<dbReference type="PROSITE" id="PS51257">
    <property type="entry name" value="PROKAR_LIPOPROTEIN"/>
    <property type="match status" value="1"/>
</dbReference>
<dbReference type="CDD" id="cd12797">
    <property type="entry name" value="M23_peptidase"/>
    <property type="match status" value="1"/>
</dbReference>
<dbReference type="EMBL" id="FNQM01000001">
    <property type="protein sequence ID" value="SDZ75996.1"/>
    <property type="molecule type" value="Genomic_DNA"/>
</dbReference>
<dbReference type="Gene3D" id="3.10.350.10">
    <property type="entry name" value="LysM domain"/>
    <property type="match status" value="1"/>
</dbReference>
<feature type="region of interest" description="Disordered" evidence="1">
    <location>
        <begin position="176"/>
        <end position="225"/>
    </location>
</feature>
<keyword evidence="4" id="KW-1185">Reference proteome</keyword>
<dbReference type="Pfam" id="PF01551">
    <property type="entry name" value="Peptidase_M23"/>
    <property type="match status" value="1"/>
</dbReference>
<feature type="compositionally biased region" description="Pro residues" evidence="1">
    <location>
        <begin position="144"/>
        <end position="153"/>
    </location>
</feature>
<feature type="compositionally biased region" description="Pro residues" evidence="1">
    <location>
        <begin position="194"/>
        <end position="214"/>
    </location>
</feature>
<dbReference type="InterPro" id="IPR016047">
    <property type="entry name" value="M23ase_b-sheet_dom"/>
</dbReference>
<dbReference type="InterPro" id="IPR036779">
    <property type="entry name" value="LysM_dom_sf"/>
</dbReference>
<dbReference type="InterPro" id="IPR011055">
    <property type="entry name" value="Dup_hybrid_motif"/>
</dbReference>
<dbReference type="STRING" id="89524.SAMN05444370_101208"/>
<dbReference type="SUPFAM" id="SSF51261">
    <property type="entry name" value="Duplicated hybrid motif"/>
    <property type="match status" value="1"/>
</dbReference>
<dbReference type="Proteomes" id="UP000198703">
    <property type="component" value="Unassembled WGS sequence"/>
</dbReference>
<dbReference type="InterPro" id="IPR050570">
    <property type="entry name" value="Cell_wall_metabolism_enzyme"/>
</dbReference>
<dbReference type="AlphaFoldDB" id="A0A1H3VMI3"/>
<evidence type="ECO:0000256" key="1">
    <source>
        <dbReference type="SAM" id="MobiDB-lite"/>
    </source>
</evidence>
<proteinExistence type="predicted"/>
<evidence type="ECO:0000313" key="4">
    <source>
        <dbReference type="Proteomes" id="UP000198703"/>
    </source>
</evidence>
<sequence>MGERISRLSGVGAAFAAALTVAACAERPEPAPVVYRGTQPSAPQPRPAAPAVDNAAIAALQPGAADARGVVDYGGYRAVVARQGDTVASMASRVGLSPAALAAYNGLPAGYQPRAGDELILPPSPGGTSVAQVSAPTPLETPLETPPAAPEAPAPSTAAAAGATGFDIAAIEASLGDDAAPPSPTPQSGTPEAAPTPTPAPAPAPDPATPPAPAEAPVRDAPSSVAVVEPAPAPAVVAPPPPAPATFAAPVSGPIVRPYSRAAGAGRNDGVDFGATTGAPVSAAADGQVALVSESLGGLQTIVLIRHANDLLTVYGHVDGVTVAQGDRVRKGQTIGVVAAPESGTDAVLHFEVRRGAASVDPSEFLPG</sequence>
<feature type="compositionally biased region" description="Low complexity" evidence="1">
    <location>
        <begin position="134"/>
        <end position="143"/>
    </location>
</feature>
<dbReference type="OrthoDB" id="9795421at2"/>
<dbReference type="InterPro" id="IPR018392">
    <property type="entry name" value="LysM"/>
</dbReference>
<evidence type="ECO:0000259" key="2">
    <source>
        <dbReference type="PROSITE" id="PS51782"/>
    </source>
</evidence>
<keyword evidence="3" id="KW-0378">Hydrolase</keyword>
<dbReference type="PANTHER" id="PTHR21666">
    <property type="entry name" value="PEPTIDASE-RELATED"/>
    <property type="match status" value="1"/>
</dbReference>
<feature type="domain" description="LysM" evidence="2">
    <location>
        <begin position="77"/>
        <end position="121"/>
    </location>
</feature>
<reference evidence="3 4" key="1">
    <citation type="submission" date="2016-10" db="EMBL/GenBank/DDBJ databases">
        <authorList>
            <person name="de Groot N.N."/>
        </authorList>
    </citation>
    <scope>NUCLEOTIDE SEQUENCE [LARGE SCALE GENOMIC DNA]</scope>
    <source>
        <strain evidence="3 4">DSM 15345</strain>
    </source>
</reference>
<gene>
    <name evidence="3" type="ORF">SAMN05444370_101208</name>
</gene>
<dbReference type="RefSeq" id="WP_093247617.1">
    <property type="nucleotide sequence ID" value="NZ_FNQM01000001.1"/>
</dbReference>
<accession>A0A1H3VMI3</accession>
<dbReference type="Gene3D" id="2.70.70.10">
    <property type="entry name" value="Glucose Permease (Domain IIA)"/>
    <property type="match status" value="1"/>
</dbReference>
<evidence type="ECO:0000313" key="3">
    <source>
        <dbReference type="EMBL" id="SDZ75996.1"/>
    </source>
</evidence>
<dbReference type="GO" id="GO:0004222">
    <property type="term" value="F:metalloendopeptidase activity"/>
    <property type="evidence" value="ECO:0007669"/>
    <property type="project" value="TreeGrafter"/>
</dbReference>
<feature type="region of interest" description="Disordered" evidence="1">
    <location>
        <begin position="115"/>
        <end position="160"/>
    </location>
</feature>
<dbReference type="PROSITE" id="PS51782">
    <property type="entry name" value="LYSM"/>
    <property type="match status" value="1"/>
</dbReference>
<protein>
    <submittedName>
        <fullName evidence="3">Murein DD-endopeptidase MepM and murein hydrolase activator NlpD, contain LysM domain</fullName>
    </submittedName>
</protein>
<dbReference type="CDD" id="cd00118">
    <property type="entry name" value="LysM"/>
    <property type="match status" value="1"/>
</dbReference>